<dbReference type="RefSeq" id="WP_129248844.1">
    <property type="nucleotide sequence ID" value="NZ_JABZEL010000009.1"/>
</dbReference>
<gene>
    <name evidence="9" type="ORF">EST54_19065</name>
</gene>
<dbReference type="EMBL" id="SDIF01000053">
    <property type="protein sequence ID" value="RXS65277.1"/>
    <property type="molecule type" value="Genomic_DNA"/>
</dbReference>
<name>A0A4Q1QQK7_9ACTN</name>
<evidence type="ECO:0000313" key="10">
    <source>
        <dbReference type="Proteomes" id="UP000289482"/>
    </source>
</evidence>
<evidence type="ECO:0000256" key="8">
    <source>
        <dbReference type="SAM" id="Phobius"/>
    </source>
</evidence>
<evidence type="ECO:0000256" key="3">
    <source>
        <dbReference type="ARBA" id="ARBA00022448"/>
    </source>
</evidence>
<comment type="subcellular location">
    <subcellularLocation>
        <location evidence="1">Cell membrane</location>
        <topology evidence="1">Multi-pass membrane protein</topology>
    </subcellularLocation>
</comment>
<keyword evidence="10" id="KW-1185">Reference proteome</keyword>
<dbReference type="GO" id="GO:1903785">
    <property type="term" value="P:L-valine transmembrane transport"/>
    <property type="evidence" value="ECO:0007669"/>
    <property type="project" value="TreeGrafter"/>
</dbReference>
<organism evidence="9 10">
    <name type="scientific">Streptomyces sioyaensis</name>
    <dbReference type="NCBI Taxonomy" id="67364"/>
    <lineage>
        <taxon>Bacteria</taxon>
        <taxon>Bacillati</taxon>
        <taxon>Actinomycetota</taxon>
        <taxon>Actinomycetes</taxon>
        <taxon>Kitasatosporales</taxon>
        <taxon>Streptomycetaceae</taxon>
        <taxon>Streptomyces</taxon>
    </lineage>
</organism>
<keyword evidence="4" id="KW-1003">Cell membrane</keyword>
<feature type="transmembrane region" description="Helical" evidence="8">
    <location>
        <begin position="127"/>
        <end position="154"/>
    </location>
</feature>
<reference evidence="9 10" key="1">
    <citation type="submission" date="2019-01" db="EMBL/GenBank/DDBJ databases">
        <title>Draft genome sequences of the type strain Streptomyces sioyaensis DSM 40032 and its novel strain, TM32, a thermotolerant antibiotics-producing actinobacterium.</title>
        <authorList>
            <person name="Nakaew N."/>
            <person name="Lumyong S."/>
            <person name="Sloan W.T."/>
            <person name="Sungthong R."/>
        </authorList>
    </citation>
    <scope>NUCLEOTIDE SEQUENCE [LARGE SCALE GENOMIC DNA]</scope>
    <source>
        <strain evidence="9 10">DSM 40032</strain>
    </source>
</reference>
<proteinExistence type="inferred from homology"/>
<evidence type="ECO:0000256" key="4">
    <source>
        <dbReference type="ARBA" id="ARBA00022475"/>
    </source>
</evidence>
<keyword evidence="6 8" id="KW-1133">Transmembrane helix</keyword>
<evidence type="ECO:0000256" key="2">
    <source>
        <dbReference type="ARBA" id="ARBA00010735"/>
    </source>
</evidence>
<feature type="transmembrane region" description="Helical" evidence="8">
    <location>
        <begin position="160"/>
        <end position="178"/>
    </location>
</feature>
<keyword evidence="3" id="KW-0813">Transport</keyword>
<keyword evidence="5 8" id="KW-0812">Transmembrane</keyword>
<feature type="transmembrane region" description="Helical" evidence="8">
    <location>
        <begin position="12"/>
        <end position="38"/>
    </location>
</feature>
<comment type="similarity">
    <text evidence="2">Belongs to the AzlC family.</text>
</comment>
<evidence type="ECO:0000313" key="9">
    <source>
        <dbReference type="EMBL" id="RXS65277.1"/>
    </source>
</evidence>
<evidence type="ECO:0000256" key="6">
    <source>
        <dbReference type="ARBA" id="ARBA00022989"/>
    </source>
</evidence>
<dbReference type="InterPro" id="IPR011606">
    <property type="entry name" value="Brnchd-chn_aa_trnsp_permease"/>
</dbReference>
<dbReference type="AlphaFoldDB" id="A0A4Q1QQK7"/>
<feature type="transmembrane region" description="Helical" evidence="8">
    <location>
        <begin position="58"/>
        <end position="80"/>
    </location>
</feature>
<comment type="caution">
    <text evidence="9">The sequence shown here is derived from an EMBL/GenBank/DDBJ whole genome shotgun (WGS) entry which is preliminary data.</text>
</comment>
<dbReference type="PANTHER" id="PTHR34979">
    <property type="entry name" value="INNER MEMBRANE PROTEIN YGAZ"/>
    <property type="match status" value="1"/>
</dbReference>
<dbReference type="GO" id="GO:0005886">
    <property type="term" value="C:plasma membrane"/>
    <property type="evidence" value="ECO:0007669"/>
    <property type="project" value="UniProtKB-SubCell"/>
</dbReference>
<feature type="transmembrane region" description="Helical" evidence="8">
    <location>
        <begin position="190"/>
        <end position="220"/>
    </location>
</feature>
<evidence type="ECO:0000256" key="7">
    <source>
        <dbReference type="ARBA" id="ARBA00023136"/>
    </source>
</evidence>
<dbReference type="Proteomes" id="UP000289482">
    <property type="component" value="Unassembled WGS sequence"/>
</dbReference>
<dbReference type="PANTHER" id="PTHR34979:SF1">
    <property type="entry name" value="INNER MEMBRANE PROTEIN YGAZ"/>
    <property type="match status" value="1"/>
</dbReference>
<dbReference type="Pfam" id="PF03591">
    <property type="entry name" value="AzlC"/>
    <property type="match status" value="1"/>
</dbReference>
<sequence length="226" mass="23272">MSSLWRTLDRALLRDIALVCLAVGVIGLSYGAIAVASGFPLWFPVVLGLLVVAASSEFLFIGIIAAGGSPVAAVLAGLLVNVRHLPFGLAVPDVLGRGAWRFLGTHLMNDETVVFALAQKDTARARAAYWACGLGIVVCWPVGATIGGLAGTVIDDTDAFGLDAMFPAILLALILPALRADSDKRRAALAGSALALAAVPFLPAGLPVLLALAGLSLTLVREKAPR</sequence>
<dbReference type="GeneID" id="95780034"/>
<protein>
    <submittedName>
        <fullName evidence="9">Branched-chain amino acid ABC transporter permease</fullName>
    </submittedName>
</protein>
<evidence type="ECO:0000256" key="1">
    <source>
        <dbReference type="ARBA" id="ARBA00004651"/>
    </source>
</evidence>
<accession>A0A4Q1QQK7</accession>
<keyword evidence="7 8" id="KW-0472">Membrane</keyword>
<evidence type="ECO:0000256" key="5">
    <source>
        <dbReference type="ARBA" id="ARBA00022692"/>
    </source>
</evidence>